<dbReference type="InterPro" id="IPR037401">
    <property type="entry name" value="SnoaL-like"/>
</dbReference>
<keyword evidence="2" id="KW-0413">Isomerase</keyword>
<dbReference type="PANTHER" id="PTHR41252:SF1">
    <property type="entry name" value="BLR2505 PROTEIN"/>
    <property type="match status" value="1"/>
</dbReference>
<comment type="caution">
    <text evidence="2">The sequence shown here is derived from an EMBL/GenBank/DDBJ whole genome shotgun (WGS) entry which is preliminary data.</text>
</comment>
<name>A0A6B3QX88_9FLAO</name>
<dbReference type="AlphaFoldDB" id="A0A6B3QX88"/>
<dbReference type="EMBL" id="JAAIKD010000001">
    <property type="protein sequence ID" value="NEV92753.1"/>
    <property type="molecule type" value="Genomic_DNA"/>
</dbReference>
<dbReference type="InterPro" id="IPR032710">
    <property type="entry name" value="NTF2-like_dom_sf"/>
</dbReference>
<evidence type="ECO:0000259" key="1">
    <source>
        <dbReference type="Pfam" id="PF12680"/>
    </source>
</evidence>
<organism evidence="2 3">
    <name type="scientific">Psychroflexus aurantiacus</name>
    <dbReference type="NCBI Taxonomy" id="2709310"/>
    <lineage>
        <taxon>Bacteria</taxon>
        <taxon>Pseudomonadati</taxon>
        <taxon>Bacteroidota</taxon>
        <taxon>Flavobacteriia</taxon>
        <taxon>Flavobacteriales</taxon>
        <taxon>Flavobacteriaceae</taxon>
        <taxon>Psychroflexus</taxon>
    </lineage>
</organism>
<sequence>MKSDGKTYDIPAHITAQFKDGKIIKEYGYWDISKLLVNPNNVVIIDSLYKAFGKGEIPKVLELMDPEIVWYEAEGNAYADGNPYIGPEAVLNGVFARVGAEHEYFNLQDIELNQMTGNKVLARLRYDAKVKKTGKTFNAQVAHLWTLKDGKISGFQQYVDTKKLRDATSN</sequence>
<accession>A0A6B3QX88</accession>
<keyword evidence="3" id="KW-1185">Reference proteome</keyword>
<reference evidence="2 3" key="1">
    <citation type="submission" date="2020-02" db="EMBL/GenBank/DDBJ databases">
        <title>Flavobacteriaceae Psychroflexus bacterium YR1-1, complete genome.</title>
        <authorList>
            <person name="Li Y."/>
            <person name="Wu S."/>
        </authorList>
    </citation>
    <scope>NUCLEOTIDE SEQUENCE [LARGE SCALE GENOMIC DNA]</scope>
    <source>
        <strain evidence="2 3">YR1-1</strain>
    </source>
</reference>
<protein>
    <submittedName>
        <fullName evidence="2">Ketosteroid isomerase</fullName>
    </submittedName>
</protein>
<dbReference type="Pfam" id="PF12680">
    <property type="entry name" value="SnoaL_2"/>
    <property type="match status" value="1"/>
</dbReference>
<proteinExistence type="predicted"/>
<dbReference type="SUPFAM" id="SSF54427">
    <property type="entry name" value="NTF2-like"/>
    <property type="match status" value="1"/>
</dbReference>
<dbReference type="Gene3D" id="3.10.450.50">
    <property type="match status" value="1"/>
</dbReference>
<feature type="domain" description="SnoaL-like" evidence="1">
    <location>
        <begin position="47"/>
        <end position="153"/>
    </location>
</feature>
<dbReference type="Proteomes" id="UP000478505">
    <property type="component" value="Unassembled WGS sequence"/>
</dbReference>
<dbReference type="GO" id="GO:0016853">
    <property type="term" value="F:isomerase activity"/>
    <property type="evidence" value="ECO:0007669"/>
    <property type="project" value="UniProtKB-KW"/>
</dbReference>
<gene>
    <name evidence="2" type="ORF">G3567_01165</name>
</gene>
<dbReference type="PANTHER" id="PTHR41252">
    <property type="entry name" value="BLR2505 PROTEIN"/>
    <property type="match status" value="1"/>
</dbReference>
<evidence type="ECO:0000313" key="3">
    <source>
        <dbReference type="Proteomes" id="UP000478505"/>
    </source>
</evidence>
<evidence type="ECO:0000313" key="2">
    <source>
        <dbReference type="EMBL" id="NEV92753.1"/>
    </source>
</evidence>